<dbReference type="EMBL" id="KB454546">
    <property type="protein sequence ID" value="EME26597.1"/>
    <property type="molecule type" value="Genomic_DNA"/>
</dbReference>
<keyword evidence="2" id="KW-1185">Reference proteome</keyword>
<gene>
    <name evidence="1" type="ORF">Gasu_58300</name>
</gene>
<dbReference type="Proteomes" id="UP000030680">
    <property type="component" value="Unassembled WGS sequence"/>
</dbReference>
<dbReference type="GeneID" id="17085565"/>
<dbReference type="Gramene" id="EME26597">
    <property type="protein sequence ID" value="EME26597"/>
    <property type="gene ID" value="Gasu_58300"/>
</dbReference>
<proteinExistence type="predicted"/>
<protein>
    <submittedName>
        <fullName evidence="1">Uncharacterized protein</fullName>
    </submittedName>
</protein>
<evidence type="ECO:0000313" key="1">
    <source>
        <dbReference type="EMBL" id="EME26597.1"/>
    </source>
</evidence>
<reference evidence="2" key="1">
    <citation type="journal article" date="2013" name="Science">
        <title>Gene transfer from bacteria and archaea facilitated evolution of an extremophilic eukaryote.</title>
        <authorList>
            <person name="Schonknecht G."/>
            <person name="Chen W.H."/>
            <person name="Ternes C.M."/>
            <person name="Barbier G.G."/>
            <person name="Shrestha R.P."/>
            <person name="Stanke M."/>
            <person name="Brautigam A."/>
            <person name="Baker B.J."/>
            <person name="Banfield J.F."/>
            <person name="Garavito R.M."/>
            <person name="Carr K."/>
            <person name="Wilkerson C."/>
            <person name="Rensing S.A."/>
            <person name="Gagneul D."/>
            <person name="Dickenson N.E."/>
            <person name="Oesterhelt C."/>
            <person name="Lercher M.J."/>
            <person name="Weber A.P."/>
        </authorList>
    </citation>
    <scope>NUCLEOTIDE SEQUENCE [LARGE SCALE GENOMIC DNA]</scope>
    <source>
        <strain evidence="2">074W</strain>
    </source>
</reference>
<dbReference type="RefSeq" id="XP_005703117.1">
    <property type="nucleotide sequence ID" value="XM_005703060.1"/>
</dbReference>
<dbReference type="KEGG" id="gsl:Gasu_58300"/>
<sequence length="69" mass="8141">MAFRCVFVDFFKLEYNSTNKDHSKHELYDLLGRVKDFKEAYKSHFKGDLADSGDVHLERRDLNPVKFAT</sequence>
<dbReference type="AlphaFoldDB" id="M2X9Q5"/>
<name>M2X9Q5_GALSU</name>
<accession>M2X9Q5</accession>
<organism evidence="1 2">
    <name type="scientific">Galdieria sulphuraria</name>
    <name type="common">Red alga</name>
    <dbReference type="NCBI Taxonomy" id="130081"/>
    <lineage>
        <taxon>Eukaryota</taxon>
        <taxon>Rhodophyta</taxon>
        <taxon>Bangiophyceae</taxon>
        <taxon>Galdieriales</taxon>
        <taxon>Galdieriaceae</taxon>
        <taxon>Galdieria</taxon>
    </lineage>
</organism>
<evidence type="ECO:0000313" key="2">
    <source>
        <dbReference type="Proteomes" id="UP000030680"/>
    </source>
</evidence>